<dbReference type="GO" id="GO:0051082">
    <property type="term" value="F:unfolded protein binding"/>
    <property type="evidence" value="ECO:0007669"/>
    <property type="project" value="TreeGrafter"/>
</dbReference>
<proteinExistence type="predicted"/>
<dbReference type="PRINTS" id="PR00625">
    <property type="entry name" value="JDOMAIN"/>
</dbReference>
<comment type="caution">
    <text evidence="3">The sequence shown here is derived from an EMBL/GenBank/DDBJ whole genome shotgun (WGS) entry which is preliminary data.</text>
</comment>
<dbReference type="PANTHER" id="PTHR43096:SF61">
    <property type="entry name" value="CHAPERONE DNAJ-DOMAIN SUPERFAMILY PROTEIN"/>
    <property type="match status" value="1"/>
</dbReference>
<feature type="region of interest" description="Disordered" evidence="1">
    <location>
        <begin position="215"/>
        <end position="247"/>
    </location>
</feature>
<feature type="compositionally biased region" description="Low complexity" evidence="1">
    <location>
        <begin position="16"/>
        <end position="25"/>
    </location>
</feature>
<feature type="domain" description="J" evidence="2">
    <location>
        <begin position="77"/>
        <end position="141"/>
    </location>
</feature>
<keyword evidence="4" id="KW-1185">Reference proteome</keyword>
<feature type="region of interest" description="Disordered" evidence="1">
    <location>
        <begin position="1"/>
        <end position="25"/>
    </location>
</feature>
<feature type="compositionally biased region" description="Low complexity" evidence="1">
    <location>
        <begin position="136"/>
        <end position="153"/>
    </location>
</feature>
<evidence type="ECO:0000256" key="1">
    <source>
        <dbReference type="SAM" id="MobiDB-lite"/>
    </source>
</evidence>
<dbReference type="GO" id="GO:0042026">
    <property type="term" value="P:protein refolding"/>
    <property type="evidence" value="ECO:0007669"/>
    <property type="project" value="TreeGrafter"/>
</dbReference>
<feature type="region of interest" description="Disordered" evidence="1">
    <location>
        <begin position="132"/>
        <end position="153"/>
    </location>
</feature>
<dbReference type="PROSITE" id="PS50076">
    <property type="entry name" value="DNAJ_2"/>
    <property type="match status" value="1"/>
</dbReference>
<sequence>MALQLQAAAPCPPLPLAASRGRLAAPRPPPPFVSIAVAASSSPGSSARLPCRGPKPRWRRESVRVRASADGGGRRESPYEVLGMSPSAAPNEIKRAYRRLALKYHSDVNKEPDAQEKFLRIKHAYNTLMNSESRSKYASSSSDSSWSSSSRESKSAAAEEPFYGFADFLKDLQAEFQNWEAGLNSNQKPKSLWEELAAIGEEFVEFLENELKIDDSSPEDVTRNDPYTQFGQQAKNAKDNKTSTNSFDDGLSEIEAALEKLKKELGLG</sequence>
<protein>
    <recommendedName>
        <fullName evidence="2">J domain-containing protein</fullName>
    </recommendedName>
</protein>
<dbReference type="SUPFAM" id="SSF46565">
    <property type="entry name" value="Chaperone J-domain"/>
    <property type="match status" value="1"/>
</dbReference>
<dbReference type="EMBL" id="CAJGYO010000001">
    <property type="protein sequence ID" value="CAD6207401.1"/>
    <property type="molecule type" value="Genomic_DNA"/>
</dbReference>
<evidence type="ECO:0000259" key="2">
    <source>
        <dbReference type="PROSITE" id="PS50076"/>
    </source>
</evidence>
<dbReference type="OrthoDB" id="10250354at2759"/>
<dbReference type="GO" id="GO:0005783">
    <property type="term" value="C:endoplasmic reticulum"/>
    <property type="evidence" value="ECO:0007669"/>
    <property type="project" value="UniProtKB-ARBA"/>
</dbReference>
<evidence type="ECO:0000313" key="4">
    <source>
        <dbReference type="Proteomes" id="UP000604825"/>
    </source>
</evidence>
<dbReference type="CDD" id="cd06257">
    <property type="entry name" value="DnaJ"/>
    <property type="match status" value="1"/>
</dbReference>
<dbReference type="Pfam" id="PF00226">
    <property type="entry name" value="DnaJ"/>
    <property type="match status" value="1"/>
</dbReference>
<gene>
    <name evidence="3" type="ORF">NCGR_LOCUS4933</name>
</gene>
<dbReference type="Proteomes" id="UP000604825">
    <property type="component" value="Unassembled WGS sequence"/>
</dbReference>
<organism evidence="3 4">
    <name type="scientific">Miscanthus lutarioriparius</name>
    <dbReference type="NCBI Taxonomy" id="422564"/>
    <lineage>
        <taxon>Eukaryota</taxon>
        <taxon>Viridiplantae</taxon>
        <taxon>Streptophyta</taxon>
        <taxon>Embryophyta</taxon>
        <taxon>Tracheophyta</taxon>
        <taxon>Spermatophyta</taxon>
        <taxon>Magnoliopsida</taxon>
        <taxon>Liliopsida</taxon>
        <taxon>Poales</taxon>
        <taxon>Poaceae</taxon>
        <taxon>PACMAD clade</taxon>
        <taxon>Panicoideae</taxon>
        <taxon>Andropogonodae</taxon>
        <taxon>Andropogoneae</taxon>
        <taxon>Saccharinae</taxon>
        <taxon>Miscanthus</taxon>
    </lineage>
</organism>
<dbReference type="InterPro" id="IPR001623">
    <property type="entry name" value="DnaJ_domain"/>
</dbReference>
<dbReference type="InterPro" id="IPR036869">
    <property type="entry name" value="J_dom_sf"/>
</dbReference>
<dbReference type="Gene3D" id="1.10.287.110">
    <property type="entry name" value="DnaJ domain"/>
    <property type="match status" value="1"/>
</dbReference>
<accession>A0A811MM43</accession>
<feature type="compositionally biased region" description="Polar residues" evidence="1">
    <location>
        <begin position="225"/>
        <end position="235"/>
    </location>
</feature>
<evidence type="ECO:0000313" key="3">
    <source>
        <dbReference type="EMBL" id="CAD6207401.1"/>
    </source>
</evidence>
<dbReference type="PANTHER" id="PTHR43096">
    <property type="entry name" value="DNAJ HOMOLOG 1, MITOCHONDRIAL-RELATED"/>
    <property type="match status" value="1"/>
</dbReference>
<dbReference type="AlphaFoldDB" id="A0A811MM43"/>
<feature type="region of interest" description="Disordered" evidence="1">
    <location>
        <begin position="42"/>
        <end position="85"/>
    </location>
</feature>
<reference evidence="3" key="1">
    <citation type="submission" date="2020-10" db="EMBL/GenBank/DDBJ databases">
        <authorList>
            <person name="Han B."/>
            <person name="Lu T."/>
            <person name="Zhao Q."/>
            <person name="Huang X."/>
            <person name="Zhao Y."/>
        </authorList>
    </citation>
    <scope>NUCLEOTIDE SEQUENCE</scope>
</reference>
<dbReference type="SMART" id="SM00271">
    <property type="entry name" value="DnaJ"/>
    <property type="match status" value="1"/>
</dbReference>
<name>A0A811MM43_9POAL</name>